<dbReference type="RefSeq" id="XP_060326360.1">
    <property type="nucleotide sequence ID" value="XM_060478039.1"/>
</dbReference>
<dbReference type="GO" id="GO:0005634">
    <property type="term" value="C:nucleus"/>
    <property type="evidence" value="ECO:0007669"/>
    <property type="project" value="UniProtKB-SubCell"/>
</dbReference>
<evidence type="ECO:0000256" key="4">
    <source>
        <dbReference type="ARBA" id="ARBA00009461"/>
    </source>
</evidence>
<gene>
    <name evidence="9" type="ORF">EV420DRAFT_1647407</name>
</gene>
<dbReference type="Pfam" id="PF14474">
    <property type="entry name" value="RTC4"/>
    <property type="match status" value="1"/>
</dbReference>
<comment type="caution">
    <text evidence="9">The sequence shown here is derived from an EMBL/GenBank/DDBJ whole genome shotgun (WGS) entry which is preliminary data.</text>
</comment>
<protein>
    <recommendedName>
        <fullName evidence="5">Restriction of telomere capping protein 4</fullName>
    </recommendedName>
</protein>
<evidence type="ECO:0000256" key="7">
    <source>
        <dbReference type="ARBA" id="ARBA00023242"/>
    </source>
</evidence>
<dbReference type="GeneID" id="85361587"/>
<sequence length="287" mass="32936">METVGGHLSRSKEHIDEQLLREAQANKGFLLALDKGMTPAEYPGRYLSPLQDFPEWTKDLIKLEPMAEDVTDTHVTTVDPKTLCPFCDQVLPRGTPSEAQLAVWEEVIPFSTLEPNDVNPLHCEVSTLKQAKACGVHLREIEFVLVETQGWPLKVDWNCFEERVKELSESAPMLRFIENDRPQLYQFAQPGYYGQRGIQIISNVMRKLLQELQNSTVNMWKFDEPDFVNFVLVPEVGWRLIMQDMAQKSARDEELGERAWETMVESARYGTFAFAWDDGEDGVHDDL</sequence>
<evidence type="ECO:0000256" key="1">
    <source>
        <dbReference type="ARBA" id="ARBA00002738"/>
    </source>
</evidence>
<evidence type="ECO:0000259" key="8">
    <source>
        <dbReference type="SMART" id="SM01312"/>
    </source>
</evidence>
<dbReference type="PANTHER" id="PTHR41391">
    <property type="entry name" value="RESTRICTION OF TELOMERE CAPPING PROTEIN 4"/>
    <property type="match status" value="1"/>
</dbReference>
<comment type="subcellular location">
    <subcellularLocation>
        <location evidence="3">Cytoplasm</location>
    </subcellularLocation>
    <subcellularLocation>
        <location evidence="2">Nucleus</location>
    </subcellularLocation>
</comment>
<dbReference type="GO" id="GO:0005737">
    <property type="term" value="C:cytoplasm"/>
    <property type="evidence" value="ECO:0007669"/>
    <property type="project" value="UniProtKB-SubCell"/>
</dbReference>
<dbReference type="AlphaFoldDB" id="A0AA39JSR9"/>
<dbReference type="PANTHER" id="PTHR41391:SF1">
    <property type="entry name" value="RESTRICTION OF TELOMERE CAPPING PROTEIN 4"/>
    <property type="match status" value="1"/>
</dbReference>
<keyword evidence="7" id="KW-0539">Nucleus</keyword>
<dbReference type="EMBL" id="JAUEPS010000042">
    <property type="protein sequence ID" value="KAK0448255.1"/>
    <property type="molecule type" value="Genomic_DNA"/>
</dbReference>
<dbReference type="InterPro" id="IPR039024">
    <property type="entry name" value="RTC4"/>
</dbReference>
<reference evidence="9" key="1">
    <citation type="submission" date="2023-06" db="EMBL/GenBank/DDBJ databases">
        <authorList>
            <consortium name="Lawrence Berkeley National Laboratory"/>
            <person name="Ahrendt S."/>
            <person name="Sahu N."/>
            <person name="Indic B."/>
            <person name="Wong-Bajracharya J."/>
            <person name="Merenyi Z."/>
            <person name="Ke H.-M."/>
            <person name="Monk M."/>
            <person name="Kocsube S."/>
            <person name="Drula E."/>
            <person name="Lipzen A."/>
            <person name="Balint B."/>
            <person name="Henrissat B."/>
            <person name="Andreopoulos B."/>
            <person name="Martin F.M."/>
            <person name="Harder C.B."/>
            <person name="Rigling D."/>
            <person name="Ford K.L."/>
            <person name="Foster G.D."/>
            <person name="Pangilinan J."/>
            <person name="Papanicolaou A."/>
            <person name="Barry K."/>
            <person name="LaButti K."/>
            <person name="Viragh M."/>
            <person name="Koriabine M."/>
            <person name="Yan M."/>
            <person name="Riley R."/>
            <person name="Champramary S."/>
            <person name="Plett K.L."/>
            <person name="Tsai I.J."/>
            <person name="Slot J."/>
            <person name="Sipos G."/>
            <person name="Plett J."/>
            <person name="Nagy L.G."/>
            <person name="Grigoriev I.V."/>
        </authorList>
    </citation>
    <scope>NUCLEOTIDE SEQUENCE</scope>
    <source>
        <strain evidence="9">CCBAS 213</strain>
    </source>
</reference>
<evidence type="ECO:0000256" key="3">
    <source>
        <dbReference type="ARBA" id="ARBA00004496"/>
    </source>
</evidence>
<evidence type="ECO:0000256" key="6">
    <source>
        <dbReference type="ARBA" id="ARBA00022490"/>
    </source>
</evidence>
<feature type="domain" description="Restriction of telomere capping protein 4 C-terminal" evidence="8">
    <location>
        <begin position="173"/>
        <end position="275"/>
    </location>
</feature>
<comment type="function">
    <text evidence="1">May be involved in a process influencing telomere capping.</text>
</comment>
<evidence type="ECO:0000256" key="5">
    <source>
        <dbReference type="ARBA" id="ARBA00015162"/>
    </source>
</evidence>
<name>A0AA39JSR9_ARMTA</name>
<organism evidence="9 10">
    <name type="scientific">Armillaria tabescens</name>
    <name type="common">Ringless honey mushroom</name>
    <name type="synonym">Agaricus tabescens</name>
    <dbReference type="NCBI Taxonomy" id="1929756"/>
    <lineage>
        <taxon>Eukaryota</taxon>
        <taxon>Fungi</taxon>
        <taxon>Dikarya</taxon>
        <taxon>Basidiomycota</taxon>
        <taxon>Agaricomycotina</taxon>
        <taxon>Agaricomycetes</taxon>
        <taxon>Agaricomycetidae</taxon>
        <taxon>Agaricales</taxon>
        <taxon>Marasmiineae</taxon>
        <taxon>Physalacriaceae</taxon>
        <taxon>Desarmillaria</taxon>
    </lineage>
</organism>
<evidence type="ECO:0000256" key="2">
    <source>
        <dbReference type="ARBA" id="ARBA00004123"/>
    </source>
</evidence>
<dbReference type="Proteomes" id="UP001175211">
    <property type="component" value="Unassembled WGS sequence"/>
</dbReference>
<keyword evidence="10" id="KW-1185">Reference proteome</keyword>
<evidence type="ECO:0000313" key="9">
    <source>
        <dbReference type="EMBL" id="KAK0448255.1"/>
    </source>
</evidence>
<comment type="similarity">
    <text evidence="4">Belongs to the RTC4 family.</text>
</comment>
<keyword evidence="6" id="KW-0963">Cytoplasm</keyword>
<dbReference type="SMART" id="SM01312">
    <property type="entry name" value="RTC4"/>
    <property type="match status" value="1"/>
</dbReference>
<proteinExistence type="inferred from homology"/>
<accession>A0AA39JSR9</accession>
<evidence type="ECO:0000313" key="10">
    <source>
        <dbReference type="Proteomes" id="UP001175211"/>
    </source>
</evidence>
<dbReference type="InterPro" id="IPR028094">
    <property type="entry name" value="RTC4_C"/>
</dbReference>